<feature type="compositionally biased region" description="Low complexity" evidence="1">
    <location>
        <begin position="24"/>
        <end position="33"/>
    </location>
</feature>
<protein>
    <recommendedName>
        <fullName evidence="3">Calmodulin-binding domain-containing protein</fullName>
    </recommendedName>
</protein>
<evidence type="ECO:0000313" key="2">
    <source>
        <dbReference type="EMBL" id="CAD9967376.1"/>
    </source>
</evidence>
<feature type="compositionally biased region" description="Basic and acidic residues" evidence="1">
    <location>
        <begin position="277"/>
        <end position="286"/>
    </location>
</feature>
<dbReference type="PROSITE" id="PS50096">
    <property type="entry name" value="IQ"/>
    <property type="match status" value="1"/>
</dbReference>
<organism evidence="2">
    <name type="scientific">Entomoneis paludosa</name>
    <dbReference type="NCBI Taxonomy" id="265537"/>
    <lineage>
        <taxon>Eukaryota</taxon>
        <taxon>Sar</taxon>
        <taxon>Stramenopiles</taxon>
        <taxon>Ochrophyta</taxon>
        <taxon>Bacillariophyta</taxon>
        <taxon>Bacillariophyceae</taxon>
        <taxon>Bacillariophycidae</taxon>
        <taxon>Entomoneidaceae</taxon>
        <taxon>Entomoneis</taxon>
    </lineage>
</organism>
<sequence>MTTQSNPSDVDWYSMLAWQKKDASVGGSQGSSSLLDAAKGPNKLHIQTPKKPQQGPAQSFLNNEQVFSFEVEESNEGQVTVMERLNSPPRYFNEPSPASVMDFDNAAETTSEPSYPLSPTIARLNLNRNHMSAAQSDVASPPSRFMQSSGFFSSSAVDESAYLSPVPSRCIEDEAENAFASPSSMTTRRLGKRIVPRSLVASPDGNEDQSYSVARSRRAPSAITNDEQAYLFHAMNRVLEVKSPERVTEGNPELRDKLRERAMKRAETKRPPSPIHYRPEGEHDGSPRMSRGRQSKVEAQEDDDDHILKSDDPALVMGRMNLSSIILLQTSIRRFVAQCKYQRLHKAEQERALRVAAGRESRRKFAQVRNVKRRQWAADVIFNTVIWHRFMSTLERRVAARKLRKRIAGKKIARVVQEHFTKRAVTMQNARSISNQNLVPNHGIEARDLNESTDDPDELAIEMELESWIEQQVHTSARTIQRAVVRFIATRRLAKRVQRKRDALRAVAATRIARAWRLYYAEVVVVEMQIYSAARILQRAFGQNRAQNVLNRFIALRRQEKRIKNARAVIYRAVCANHSRCMLDRLIKDRREHRFAEMQEAARCIQRAVRGLQFRRFMDKRIQIRREMNMTEEERDALRRDRLRKHGRESLRKIQRRNTRKVLASYEQRRRLVVARSCATKETLSAPLLSQIGV</sequence>
<reference evidence="2" key="1">
    <citation type="submission" date="2021-01" db="EMBL/GenBank/DDBJ databases">
        <authorList>
            <person name="Corre E."/>
            <person name="Pelletier E."/>
            <person name="Niang G."/>
            <person name="Scheremetjew M."/>
            <person name="Finn R."/>
            <person name="Kale V."/>
            <person name="Holt S."/>
            <person name="Cochrane G."/>
            <person name="Meng A."/>
            <person name="Brown T."/>
            <person name="Cohen L."/>
        </authorList>
    </citation>
    <scope>NUCLEOTIDE SEQUENCE</scope>
    <source>
        <strain evidence="2">CCMP125</strain>
    </source>
</reference>
<dbReference type="InterPro" id="IPR000048">
    <property type="entry name" value="IQ_motif_EF-hand-BS"/>
</dbReference>
<proteinExistence type="predicted"/>
<gene>
    <name evidence="2" type="ORF">APAL1065_LOCUS12766</name>
</gene>
<name>A0A7S3DQD1_9STRA</name>
<dbReference type="EMBL" id="HBHT01019033">
    <property type="protein sequence ID" value="CAD9967376.1"/>
    <property type="molecule type" value="Transcribed_RNA"/>
</dbReference>
<accession>A0A7S3DQD1</accession>
<feature type="region of interest" description="Disordered" evidence="1">
    <location>
        <begin position="23"/>
        <end position="58"/>
    </location>
</feature>
<evidence type="ECO:0008006" key="3">
    <source>
        <dbReference type="Google" id="ProtNLM"/>
    </source>
</evidence>
<evidence type="ECO:0000256" key="1">
    <source>
        <dbReference type="SAM" id="MobiDB-lite"/>
    </source>
</evidence>
<dbReference type="AlphaFoldDB" id="A0A7S3DQD1"/>
<feature type="region of interest" description="Disordered" evidence="1">
    <location>
        <begin position="263"/>
        <end position="303"/>
    </location>
</feature>
<dbReference type="SMART" id="SM00015">
    <property type="entry name" value="IQ"/>
    <property type="match status" value="2"/>
</dbReference>
<feature type="region of interest" description="Disordered" evidence="1">
    <location>
        <begin position="196"/>
        <end position="219"/>
    </location>
</feature>